<name>A0A2P2LNH8_RHIMU</name>
<protein>
    <submittedName>
        <fullName evidence="1">Hexosyltransferase</fullName>
    </submittedName>
</protein>
<dbReference type="AlphaFoldDB" id="A0A2P2LNH8"/>
<dbReference type="EMBL" id="GGEC01039033">
    <property type="protein sequence ID" value="MBX19517.1"/>
    <property type="molecule type" value="Transcribed_RNA"/>
</dbReference>
<sequence>MRGYCLQPTIKIKFRGLIPSESSFFPLTRRKAGQTVGMMSG</sequence>
<accession>A0A2P2LNH8</accession>
<dbReference type="GO" id="GO:0016740">
    <property type="term" value="F:transferase activity"/>
    <property type="evidence" value="ECO:0007669"/>
    <property type="project" value="UniProtKB-KW"/>
</dbReference>
<organism evidence="1">
    <name type="scientific">Rhizophora mucronata</name>
    <name type="common">Asiatic mangrove</name>
    <dbReference type="NCBI Taxonomy" id="61149"/>
    <lineage>
        <taxon>Eukaryota</taxon>
        <taxon>Viridiplantae</taxon>
        <taxon>Streptophyta</taxon>
        <taxon>Embryophyta</taxon>
        <taxon>Tracheophyta</taxon>
        <taxon>Spermatophyta</taxon>
        <taxon>Magnoliopsida</taxon>
        <taxon>eudicotyledons</taxon>
        <taxon>Gunneridae</taxon>
        <taxon>Pentapetalae</taxon>
        <taxon>rosids</taxon>
        <taxon>fabids</taxon>
        <taxon>Malpighiales</taxon>
        <taxon>Rhizophoraceae</taxon>
        <taxon>Rhizophora</taxon>
    </lineage>
</organism>
<proteinExistence type="predicted"/>
<keyword evidence="1" id="KW-0808">Transferase</keyword>
<reference evidence="1" key="1">
    <citation type="submission" date="2018-02" db="EMBL/GenBank/DDBJ databases">
        <title>Rhizophora mucronata_Transcriptome.</title>
        <authorList>
            <person name="Meera S.P."/>
            <person name="Sreeshan A."/>
            <person name="Augustine A."/>
        </authorList>
    </citation>
    <scope>NUCLEOTIDE SEQUENCE</scope>
    <source>
        <tissue evidence="1">Leaf</tissue>
    </source>
</reference>
<evidence type="ECO:0000313" key="1">
    <source>
        <dbReference type="EMBL" id="MBX19517.1"/>
    </source>
</evidence>